<accession>A0A1N7Q476</accession>
<evidence type="ECO:0000256" key="1">
    <source>
        <dbReference type="SAM" id="SignalP"/>
    </source>
</evidence>
<reference evidence="2 3" key="1">
    <citation type="submission" date="2017-01" db="EMBL/GenBank/DDBJ databases">
        <authorList>
            <person name="Mah S.A."/>
            <person name="Swanson W.J."/>
            <person name="Moy G.W."/>
            <person name="Vacquier V.D."/>
        </authorList>
    </citation>
    <scope>NUCLEOTIDE SEQUENCE [LARGE SCALE GENOMIC DNA]</scope>
    <source>
        <strain evidence="2 3">DSM 18014</strain>
    </source>
</reference>
<dbReference type="Proteomes" id="UP000185781">
    <property type="component" value="Unassembled WGS sequence"/>
</dbReference>
<name>A0A1N7Q476_9FLAO</name>
<dbReference type="RefSeq" id="WP_076394450.1">
    <property type="nucleotide sequence ID" value="NZ_CBDHHB010000002.1"/>
</dbReference>
<dbReference type="STRING" id="373672.SAMN05421785_10918"/>
<keyword evidence="1" id="KW-0732">Signal</keyword>
<evidence type="ECO:0000313" key="3">
    <source>
        <dbReference type="Proteomes" id="UP000185781"/>
    </source>
</evidence>
<dbReference type="EMBL" id="FTOV01000009">
    <property type="protein sequence ID" value="SIT17672.1"/>
    <property type="molecule type" value="Genomic_DNA"/>
</dbReference>
<evidence type="ECO:0000313" key="2">
    <source>
        <dbReference type="EMBL" id="SIT17672.1"/>
    </source>
</evidence>
<proteinExistence type="predicted"/>
<gene>
    <name evidence="2" type="ORF">SAMN05421785_10918</name>
</gene>
<protein>
    <recommendedName>
        <fullName evidence="4">Secreted protein</fullName>
    </recommendedName>
</protein>
<feature type="chain" id="PRO_5012658981" description="Secreted protein" evidence="1">
    <location>
        <begin position="22"/>
        <end position="96"/>
    </location>
</feature>
<organism evidence="2 3">
    <name type="scientific">Chryseobacterium gambrini</name>
    <dbReference type="NCBI Taxonomy" id="373672"/>
    <lineage>
        <taxon>Bacteria</taxon>
        <taxon>Pseudomonadati</taxon>
        <taxon>Bacteroidota</taxon>
        <taxon>Flavobacteriia</taxon>
        <taxon>Flavobacteriales</taxon>
        <taxon>Weeksellaceae</taxon>
        <taxon>Chryseobacterium group</taxon>
        <taxon>Chryseobacterium</taxon>
    </lineage>
</organism>
<dbReference type="AlphaFoldDB" id="A0A1N7Q476"/>
<sequence length="96" mass="10282">MKKKILIGALALASVFTLASATDGNGSSSETERRFWGSQIVGVQTCVQSGHAIDGSPTYTVTYEVEYYILWIGVQTTTQTQTGMPHCEIPTGCTSC</sequence>
<evidence type="ECO:0008006" key="4">
    <source>
        <dbReference type="Google" id="ProtNLM"/>
    </source>
</evidence>
<feature type="signal peptide" evidence="1">
    <location>
        <begin position="1"/>
        <end position="21"/>
    </location>
</feature>